<dbReference type="GO" id="GO:0042626">
    <property type="term" value="F:ATPase-coupled transmembrane transporter activity"/>
    <property type="evidence" value="ECO:0007669"/>
    <property type="project" value="InterPro"/>
</dbReference>
<feature type="signal peptide" evidence="3">
    <location>
        <begin position="1"/>
        <end position="19"/>
    </location>
</feature>
<keyword evidence="2" id="KW-0472">Membrane</keyword>
<dbReference type="InterPro" id="IPR010929">
    <property type="entry name" value="PDR_CDR_ABC"/>
</dbReference>
<feature type="transmembrane region" description="Helical" evidence="2">
    <location>
        <begin position="108"/>
        <end position="130"/>
    </location>
</feature>
<keyword evidence="2" id="KW-1133">Transmembrane helix</keyword>
<dbReference type="GO" id="GO:0005524">
    <property type="term" value="F:ATP binding"/>
    <property type="evidence" value="ECO:0007669"/>
    <property type="project" value="InterPro"/>
</dbReference>
<dbReference type="AlphaFoldDB" id="A0AAD5Q0F8"/>
<feature type="domain" description="CDR ABC transporter" evidence="4">
    <location>
        <begin position="92"/>
        <end position="134"/>
    </location>
</feature>
<keyword evidence="6" id="KW-1185">Reference proteome</keyword>
<accession>A0AAD5Q0F8</accession>
<feature type="chain" id="PRO_5042211344" description="CDR ABC transporter domain-containing protein" evidence="3">
    <location>
        <begin position="20"/>
        <end position="135"/>
    </location>
</feature>
<dbReference type="Proteomes" id="UP001209570">
    <property type="component" value="Unassembled WGS sequence"/>
</dbReference>
<gene>
    <name evidence="5" type="ORF">P43SY_010393</name>
</gene>
<dbReference type="GO" id="GO:0016020">
    <property type="term" value="C:membrane"/>
    <property type="evidence" value="ECO:0007669"/>
    <property type="project" value="InterPro"/>
</dbReference>
<reference evidence="5" key="1">
    <citation type="submission" date="2021-12" db="EMBL/GenBank/DDBJ databases">
        <title>Prjna785345.</title>
        <authorList>
            <person name="Rujirawat T."/>
            <person name="Krajaejun T."/>
        </authorList>
    </citation>
    <scope>NUCLEOTIDE SEQUENCE</scope>
    <source>
        <strain evidence="5">Pi057C3</strain>
    </source>
</reference>
<dbReference type="PANTHER" id="PTHR19241">
    <property type="entry name" value="ATP-BINDING CASSETTE TRANSPORTER"/>
    <property type="match status" value="1"/>
</dbReference>
<organism evidence="5 6">
    <name type="scientific">Pythium insidiosum</name>
    <name type="common">Pythiosis disease agent</name>
    <dbReference type="NCBI Taxonomy" id="114742"/>
    <lineage>
        <taxon>Eukaryota</taxon>
        <taxon>Sar</taxon>
        <taxon>Stramenopiles</taxon>
        <taxon>Oomycota</taxon>
        <taxon>Peronosporomycetes</taxon>
        <taxon>Pythiales</taxon>
        <taxon>Pythiaceae</taxon>
        <taxon>Pythium</taxon>
    </lineage>
</organism>
<keyword evidence="1" id="KW-0813">Transport</keyword>
<name>A0AAD5Q0F8_PYTIN</name>
<protein>
    <recommendedName>
        <fullName evidence="4">CDR ABC transporter domain-containing protein</fullName>
    </recommendedName>
</protein>
<evidence type="ECO:0000256" key="1">
    <source>
        <dbReference type="ARBA" id="ARBA00022448"/>
    </source>
</evidence>
<evidence type="ECO:0000313" key="5">
    <source>
        <dbReference type="EMBL" id="KAJ0389936.1"/>
    </source>
</evidence>
<proteinExistence type="predicted"/>
<keyword evidence="2" id="KW-0812">Transmembrane</keyword>
<evidence type="ECO:0000313" key="6">
    <source>
        <dbReference type="Proteomes" id="UP001209570"/>
    </source>
</evidence>
<evidence type="ECO:0000256" key="2">
    <source>
        <dbReference type="SAM" id="Phobius"/>
    </source>
</evidence>
<comment type="caution">
    <text evidence="5">The sequence shown here is derived from an EMBL/GenBank/DDBJ whole genome shotgun (WGS) entry which is preliminary data.</text>
</comment>
<dbReference type="EMBL" id="JAKCXM010002849">
    <property type="protein sequence ID" value="KAJ0389936.1"/>
    <property type="molecule type" value="Genomic_DNA"/>
</dbReference>
<keyword evidence="3" id="KW-0732">Signal</keyword>
<evidence type="ECO:0000259" key="4">
    <source>
        <dbReference type="Pfam" id="PF06422"/>
    </source>
</evidence>
<dbReference type="Pfam" id="PF06422">
    <property type="entry name" value="PDR_CDR"/>
    <property type="match status" value="1"/>
</dbReference>
<sequence>MLCNAIWFLFMGFNPPALEIPRGYKWLYNITPQRYSFALLAGIVFGECSDSHLAQMARAQALRQPLDTSDWPLGCQVITNAPPSIGKAPIKLYIQKVFGIKHDHLGEYLGIMVAMIVVFRILAAFTMRYVNHQKR</sequence>
<evidence type="ECO:0000256" key="3">
    <source>
        <dbReference type="SAM" id="SignalP"/>
    </source>
</evidence>